<keyword evidence="2" id="KW-0496">Mitochondrion</keyword>
<gene>
    <name evidence="2" type="primary">orf132</name>
</gene>
<keyword evidence="2" id="KW-0540">Nuclease</keyword>
<proteinExistence type="predicted"/>
<dbReference type="EMBL" id="KF060940">
    <property type="protein sequence ID" value="AGZ90269.1"/>
    <property type="molecule type" value="Genomic_DNA"/>
</dbReference>
<dbReference type="GeneID" id="17675300"/>
<geneLocation type="mitochondrion" evidence="2"/>
<dbReference type="InterPro" id="IPR027434">
    <property type="entry name" value="Homing_endonucl"/>
</dbReference>
<evidence type="ECO:0000313" key="2">
    <source>
        <dbReference type="EMBL" id="AGZ90269.1"/>
    </source>
</evidence>
<keyword evidence="2" id="KW-0255">Endonuclease</keyword>
<sequence>MDDGSIASKQRLGTVLHTQGFDLSEVQILCQELTQKFGLKCWPKLNKRKYCIVISGHSFDIIISPASRPWVIPQMAHKLPRRSKAPDYCRCLQYNSANEWKVIYIV</sequence>
<feature type="domain" description="Homing endonuclease LAGLIDADG" evidence="1">
    <location>
        <begin position="1"/>
        <end position="60"/>
    </location>
</feature>
<protein>
    <submittedName>
        <fullName evidence="2">Putative LAGLIDADG homing endonuclease</fullName>
    </submittedName>
</protein>
<dbReference type="RefSeq" id="YP_008816001.1">
    <property type="nucleotide sequence ID" value="NC_022860.1"/>
</dbReference>
<dbReference type="Gene3D" id="3.10.28.10">
    <property type="entry name" value="Homing endonucleases"/>
    <property type="match status" value="1"/>
</dbReference>
<accession>U5YDV7</accession>
<dbReference type="Pfam" id="PF03161">
    <property type="entry name" value="LAGLIDADG_2"/>
    <property type="match status" value="1"/>
</dbReference>
<dbReference type="SUPFAM" id="SSF55608">
    <property type="entry name" value="Homing endonucleases"/>
    <property type="match status" value="1"/>
</dbReference>
<dbReference type="GO" id="GO:0004519">
    <property type="term" value="F:endonuclease activity"/>
    <property type="evidence" value="ECO:0007669"/>
    <property type="project" value="UniProtKB-KW"/>
</dbReference>
<reference evidence="2" key="1">
    <citation type="journal article" date="2013" name="Genome Biol. Evol.">
        <title>Tracing the evolution of streptophyte algae and their mitochondrial genome.</title>
        <authorList>
            <person name="Turmel M."/>
            <person name="Otis C."/>
            <person name="Lemieux C."/>
        </authorList>
    </citation>
    <scope>NUCLEOTIDE SEQUENCE</scope>
</reference>
<evidence type="ECO:0000259" key="1">
    <source>
        <dbReference type="Pfam" id="PF03161"/>
    </source>
</evidence>
<keyword evidence="2" id="KW-0378">Hydrolase</keyword>
<dbReference type="AlphaFoldDB" id="U5YDV7"/>
<dbReference type="InterPro" id="IPR004860">
    <property type="entry name" value="LAGLIDADG_dom"/>
</dbReference>
<organism evidence="2">
    <name type="scientific">Closterium baillyanum</name>
    <dbReference type="NCBI Taxonomy" id="1416941"/>
    <lineage>
        <taxon>Eukaryota</taxon>
        <taxon>Viridiplantae</taxon>
        <taxon>Streptophyta</taxon>
        <taxon>Zygnematophyceae</taxon>
        <taxon>Zygnematophycidae</taxon>
        <taxon>Desmidiales</taxon>
        <taxon>Closteriaceae</taxon>
        <taxon>Closterium</taxon>
    </lineage>
</organism>
<name>U5YDV7_9VIRI</name>